<dbReference type="PANTHER" id="PTHR42693">
    <property type="entry name" value="ARYLSULFATASE FAMILY MEMBER"/>
    <property type="match status" value="1"/>
</dbReference>
<dbReference type="SUPFAM" id="SSF53649">
    <property type="entry name" value="Alkaline phosphatase-like"/>
    <property type="match status" value="1"/>
</dbReference>
<comment type="caution">
    <text evidence="4">The sequence shown here is derived from an EMBL/GenBank/DDBJ whole genome shotgun (WGS) entry which is preliminary data.</text>
</comment>
<sequence>MSLILSACGSNASKEEKKPNIVFIMADDLGIGDLGVYGQDVFETPNIDKLAAEGMKFENFYAGSTVCAPSRAALLTGQHTGSTHVRGNGEFPLDPDKKIIPEILKEQGYTTGMYGKWGLGLKGSSGSPEKRGWDEFKGHLHHVDAHFQMPDSLDVIKEGKLEKEKTPENSYANELFTDAAVNFIENQEAGNPFFLYLSFTIPHAELLVPNEFMENHLTEDGESKYKPEKAWPEGRHYGGQKYPKAAYAALVESIDAYVGRVMDALKQKGYDENTLIVFTSDNGTHLEGGRTQADVDFFESSGVHRGVKRDLYEGGIKEPFIVRWPAVVEAGTTSDFKGAFWDVYPTFSEIVGLPIENEAVDGISFLPTLRNEGDQKQHDYLYWEFHEFGGKQALLKGDWKVVRLGVNKNPDAPVELYNISSDPGEKKNLAETNPEKAKELQMLMDSVRAVSEIETFNF</sequence>
<proteinExistence type="inferred from homology"/>
<dbReference type="Pfam" id="PF00884">
    <property type="entry name" value="Sulfatase"/>
    <property type="match status" value="1"/>
</dbReference>
<accession>A0ABS0TIC9</accession>
<evidence type="ECO:0000313" key="5">
    <source>
        <dbReference type="Proteomes" id="UP000635665"/>
    </source>
</evidence>
<gene>
    <name evidence="4" type="ORF">I6U50_12365</name>
</gene>
<dbReference type="InterPro" id="IPR017850">
    <property type="entry name" value="Alkaline_phosphatase_core_sf"/>
</dbReference>
<evidence type="ECO:0000256" key="2">
    <source>
        <dbReference type="ARBA" id="ARBA00022801"/>
    </source>
</evidence>
<dbReference type="PANTHER" id="PTHR42693:SF53">
    <property type="entry name" value="ENDO-4-O-SULFATASE"/>
    <property type="match status" value="1"/>
</dbReference>
<dbReference type="Gene3D" id="3.40.720.10">
    <property type="entry name" value="Alkaline Phosphatase, subunit A"/>
    <property type="match status" value="1"/>
</dbReference>
<reference evidence="4 5" key="1">
    <citation type="submission" date="2020-12" db="EMBL/GenBank/DDBJ databases">
        <title>Salegentibacter orientalis sp. nov., isolated from costal sediment.</title>
        <authorList>
            <person name="Lian F.-B."/>
        </authorList>
    </citation>
    <scope>NUCLEOTIDE SEQUENCE [LARGE SCALE GENOMIC DNA]</scope>
    <source>
        <strain evidence="4 5">F60176</strain>
    </source>
</reference>
<feature type="domain" description="Sulfatase N-terminal" evidence="3">
    <location>
        <begin position="19"/>
        <end position="352"/>
    </location>
</feature>
<keyword evidence="5" id="KW-1185">Reference proteome</keyword>
<comment type="similarity">
    <text evidence="1">Belongs to the sulfatase family.</text>
</comment>
<dbReference type="InterPro" id="IPR000917">
    <property type="entry name" value="Sulfatase_N"/>
</dbReference>
<protein>
    <submittedName>
        <fullName evidence="4">Arylsulfatase</fullName>
    </submittedName>
</protein>
<dbReference type="EMBL" id="JAEHNY010000011">
    <property type="protein sequence ID" value="MBI6120815.1"/>
    <property type="molecule type" value="Genomic_DNA"/>
</dbReference>
<organism evidence="4 5">
    <name type="scientific">Salegentibacter maritimus</name>
    <dbReference type="NCBI Taxonomy" id="2794347"/>
    <lineage>
        <taxon>Bacteria</taxon>
        <taxon>Pseudomonadati</taxon>
        <taxon>Bacteroidota</taxon>
        <taxon>Flavobacteriia</taxon>
        <taxon>Flavobacteriales</taxon>
        <taxon>Flavobacteriaceae</taxon>
        <taxon>Salegentibacter</taxon>
    </lineage>
</organism>
<dbReference type="Proteomes" id="UP000635665">
    <property type="component" value="Unassembled WGS sequence"/>
</dbReference>
<dbReference type="InterPro" id="IPR050738">
    <property type="entry name" value="Sulfatase"/>
</dbReference>
<keyword evidence="2" id="KW-0378">Hydrolase</keyword>
<name>A0ABS0TIC9_9FLAO</name>
<dbReference type="Gene3D" id="3.30.1120.10">
    <property type="match status" value="1"/>
</dbReference>
<evidence type="ECO:0000256" key="1">
    <source>
        <dbReference type="ARBA" id="ARBA00008779"/>
    </source>
</evidence>
<dbReference type="CDD" id="cd16145">
    <property type="entry name" value="ARS_like"/>
    <property type="match status" value="1"/>
</dbReference>
<evidence type="ECO:0000259" key="3">
    <source>
        <dbReference type="Pfam" id="PF00884"/>
    </source>
</evidence>
<evidence type="ECO:0000313" key="4">
    <source>
        <dbReference type="EMBL" id="MBI6120815.1"/>
    </source>
</evidence>